<name>A0A4Y2WUB0_ARAVE</name>
<comment type="caution">
    <text evidence="1">The sequence shown here is derived from an EMBL/GenBank/DDBJ whole genome shotgun (WGS) entry which is preliminary data.</text>
</comment>
<evidence type="ECO:0000313" key="1">
    <source>
        <dbReference type="EMBL" id="GBO39672.1"/>
    </source>
</evidence>
<evidence type="ECO:0000313" key="2">
    <source>
        <dbReference type="Proteomes" id="UP000499080"/>
    </source>
</evidence>
<accession>A0A4Y2WUB0</accession>
<dbReference type="EMBL" id="BGPR01064760">
    <property type="protein sequence ID" value="GBO39672.1"/>
    <property type="molecule type" value="Genomic_DNA"/>
</dbReference>
<keyword evidence="2" id="KW-1185">Reference proteome</keyword>
<proteinExistence type="predicted"/>
<gene>
    <name evidence="1" type="ORF">AVEN_191214_1</name>
</gene>
<sequence>MWRLKLKFHFVATLQREGLEVMGDVMLYPPTDETYSVLRNRLPTRKNIPSTERIKPSSHNQAAYPIITLQTLYSQYLGPSPTVPSIRIETQIAYNQPDNGAA</sequence>
<reference evidence="1 2" key="1">
    <citation type="journal article" date="2019" name="Sci. Rep.">
        <title>Orb-weaving spider Araneus ventricosus genome elucidates the spidroin gene catalogue.</title>
        <authorList>
            <person name="Kono N."/>
            <person name="Nakamura H."/>
            <person name="Ohtoshi R."/>
            <person name="Moran D.A.P."/>
            <person name="Shinohara A."/>
            <person name="Yoshida Y."/>
            <person name="Fujiwara M."/>
            <person name="Mori M."/>
            <person name="Tomita M."/>
            <person name="Arakawa K."/>
        </authorList>
    </citation>
    <scope>NUCLEOTIDE SEQUENCE [LARGE SCALE GENOMIC DNA]</scope>
</reference>
<dbReference type="AlphaFoldDB" id="A0A4Y2WUB0"/>
<organism evidence="1 2">
    <name type="scientific">Araneus ventricosus</name>
    <name type="common">Orbweaver spider</name>
    <name type="synonym">Epeira ventricosa</name>
    <dbReference type="NCBI Taxonomy" id="182803"/>
    <lineage>
        <taxon>Eukaryota</taxon>
        <taxon>Metazoa</taxon>
        <taxon>Ecdysozoa</taxon>
        <taxon>Arthropoda</taxon>
        <taxon>Chelicerata</taxon>
        <taxon>Arachnida</taxon>
        <taxon>Araneae</taxon>
        <taxon>Araneomorphae</taxon>
        <taxon>Entelegynae</taxon>
        <taxon>Araneoidea</taxon>
        <taxon>Araneidae</taxon>
        <taxon>Araneus</taxon>
    </lineage>
</organism>
<dbReference type="Proteomes" id="UP000499080">
    <property type="component" value="Unassembled WGS sequence"/>
</dbReference>
<protein>
    <submittedName>
        <fullName evidence="1">Uncharacterized protein</fullName>
    </submittedName>
</protein>